<protein>
    <submittedName>
        <fullName evidence="3">Transglycosylase</fullName>
    </submittedName>
</protein>
<feature type="region of interest" description="Disordered" evidence="1">
    <location>
        <begin position="96"/>
        <end position="124"/>
    </location>
</feature>
<gene>
    <name evidence="3" type="ORF">C5Y93_13730</name>
</gene>
<dbReference type="Proteomes" id="UP000237819">
    <property type="component" value="Unassembled WGS sequence"/>
</dbReference>
<evidence type="ECO:0000313" key="4">
    <source>
        <dbReference type="Proteomes" id="UP000237819"/>
    </source>
</evidence>
<comment type="caution">
    <text evidence="3">The sequence shown here is derived from an EMBL/GenBank/DDBJ whole genome shotgun (WGS) entry which is preliminary data.</text>
</comment>
<feature type="compositionally biased region" description="Basic residues" evidence="1">
    <location>
        <begin position="104"/>
        <end position="116"/>
    </location>
</feature>
<feature type="transmembrane region" description="Helical" evidence="2">
    <location>
        <begin position="42"/>
        <end position="63"/>
    </location>
</feature>
<evidence type="ECO:0000256" key="1">
    <source>
        <dbReference type="SAM" id="MobiDB-lite"/>
    </source>
</evidence>
<sequence length="124" mass="13455">MSEQFEVWANLILAWVGFGTLTGLFAKAIMPGRDPGGPIATLAMGIGGSVIGCGTLSLCFEGYHVSPLSMTGFVVATGGAFVILFFYKLLSGQVVDESQPPPPRRMRLYSTRRRSARREPVDHY</sequence>
<name>A0A2S8GM40_9BACT</name>
<organism evidence="3 4">
    <name type="scientific">Blastopirellula marina</name>
    <dbReference type="NCBI Taxonomy" id="124"/>
    <lineage>
        <taxon>Bacteria</taxon>
        <taxon>Pseudomonadati</taxon>
        <taxon>Planctomycetota</taxon>
        <taxon>Planctomycetia</taxon>
        <taxon>Pirellulales</taxon>
        <taxon>Pirellulaceae</taxon>
        <taxon>Blastopirellula</taxon>
    </lineage>
</organism>
<keyword evidence="2" id="KW-0812">Transmembrane</keyword>
<feature type="transmembrane region" description="Helical" evidence="2">
    <location>
        <begin position="12"/>
        <end position="30"/>
    </location>
</feature>
<keyword evidence="2" id="KW-0472">Membrane</keyword>
<reference evidence="3 4" key="1">
    <citation type="submission" date="2018-02" db="EMBL/GenBank/DDBJ databases">
        <title>Comparative genomes isolates from brazilian mangrove.</title>
        <authorList>
            <person name="Araujo J.E."/>
            <person name="Taketani R.G."/>
            <person name="Silva M.C.P."/>
            <person name="Loureco M.V."/>
            <person name="Andreote F.D."/>
        </authorList>
    </citation>
    <scope>NUCLEOTIDE SEQUENCE [LARGE SCALE GENOMIC DNA]</scope>
    <source>
        <strain evidence="3 4">Nap-Phe MGV</strain>
    </source>
</reference>
<dbReference type="AlphaFoldDB" id="A0A2S8GM40"/>
<keyword evidence="2" id="KW-1133">Transmembrane helix</keyword>
<evidence type="ECO:0000313" key="3">
    <source>
        <dbReference type="EMBL" id="PQO45503.1"/>
    </source>
</evidence>
<dbReference type="EMBL" id="PUHZ01000014">
    <property type="protein sequence ID" value="PQO45503.1"/>
    <property type="molecule type" value="Genomic_DNA"/>
</dbReference>
<feature type="transmembrane region" description="Helical" evidence="2">
    <location>
        <begin position="69"/>
        <end position="90"/>
    </location>
</feature>
<proteinExistence type="predicted"/>
<accession>A0A2S8GM40</accession>
<evidence type="ECO:0000256" key="2">
    <source>
        <dbReference type="SAM" id="Phobius"/>
    </source>
</evidence>